<dbReference type="AlphaFoldDB" id="A0A7X5R386"/>
<dbReference type="InterPro" id="IPR025534">
    <property type="entry name" value="DUF4420"/>
</dbReference>
<accession>A0A7X5R386</accession>
<keyword evidence="2" id="KW-1185">Reference proteome</keyword>
<comment type="caution">
    <text evidence="1">The sequence shown here is derived from an EMBL/GenBank/DDBJ whole genome shotgun (WGS) entry which is preliminary data.</text>
</comment>
<dbReference type="EMBL" id="JAAMOX010000002">
    <property type="protein sequence ID" value="NIH54796.1"/>
    <property type="molecule type" value="Genomic_DNA"/>
</dbReference>
<name>A0A7X5R386_9MICO</name>
<dbReference type="Pfam" id="PF14390">
    <property type="entry name" value="DUF4420"/>
    <property type="match status" value="1"/>
</dbReference>
<organism evidence="1 2">
    <name type="scientific">Lysinibacter cavernae</name>
    <dbReference type="NCBI Taxonomy" id="1640652"/>
    <lineage>
        <taxon>Bacteria</taxon>
        <taxon>Bacillati</taxon>
        <taxon>Actinomycetota</taxon>
        <taxon>Actinomycetes</taxon>
        <taxon>Micrococcales</taxon>
        <taxon>Microbacteriaceae</taxon>
        <taxon>Lysinibacter</taxon>
    </lineage>
</organism>
<sequence length="352" mass="38718">MASYESVLHLIESIPSAPFSDTRDVTWTTDAHVVGLARDHEGHIEVFLAGSKLTAISLIVSESIEFHTWHRVGAEPFDANRLLFPAVEHFDQVAAFICTELLRAGADSSLAHAFARTEPLIELAIERLRLSRQAIVGLAGELLLLDALCRRGEDNQVVSIIRSWDGWKQSSRDFSLGNTGVEVKTTTRNASSHLVEGTHQIEPNDGLSGGLTEGRLLFVSIGLEPAEQEGNVFTIPQLVDRIICRVEETSHGQATVEKFLNYLIEYGNSEGGGYEHKALAPDPKYATPFLTKFFRAYDMSDAGIEVLRRDDIVAHRHVDANSVRFRVELPTTVSPSNPVAGANQVADYVLGF</sequence>
<reference evidence="1 2" key="1">
    <citation type="submission" date="2020-02" db="EMBL/GenBank/DDBJ databases">
        <title>Sequencing the genomes of 1000 actinobacteria strains.</title>
        <authorList>
            <person name="Klenk H.-P."/>
        </authorList>
    </citation>
    <scope>NUCLEOTIDE SEQUENCE [LARGE SCALE GENOMIC DNA]</scope>
    <source>
        <strain evidence="1 2">DSM 27960</strain>
    </source>
</reference>
<dbReference type="Proteomes" id="UP000541033">
    <property type="component" value="Unassembled WGS sequence"/>
</dbReference>
<gene>
    <name evidence="1" type="ORF">FHX76_002692</name>
</gene>
<evidence type="ECO:0000313" key="2">
    <source>
        <dbReference type="Proteomes" id="UP000541033"/>
    </source>
</evidence>
<evidence type="ECO:0008006" key="3">
    <source>
        <dbReference type="Google" id="ProtNLM"/>
    </source>
</evidence>
<proteinExistence type="predicted"/>
<evidence type="ECO:0000313" key="1">
    <source>
        <dbReference type="EMBL" id="NIH54796.1"/>
    </source>
</evidence>
<protein>
    <recommendedName>
        <fullName evidence="3">PD-(D/E)XK motif protein</fullName>
    </recommendedName>
</protein>
<dbReference type="RefSeq" id="WP_167151350.1">
    <property type="nucleotide sequence ID" value="NZ_JAAMOX010000002.1"/>
</dbReference>